<proteinExistence type="predicted"/>
<dbReference type="Proteomes" id="UP000642571">
    <property type="component" value="Unassembled WGS sequence"/>
</dbReference>
<sequence>MKKWMISALAVGAIAFSALGGFSATQLSLDEEPEPTTIELTDI</sequence>
<reference evidence="3" key="1">
    <citation type="journal article" date="2019" name="Int. J. Syst. Evol. Microbiol.">
        <title>The Global Catalogue of Microorganisms (GCM) 10K type strain sequencing project: providing services to taxonomists for standard genome sequencing and annotation.</title>
        <authorList>
            <consortium name="The Broad Institute Genomics Platform"/>
            <consortium name="The Broad Institute Genome Sequencing Center for Infectious Disease"/>
            <person name="Wu L."/>
            <person name="Ma J."/>
        </authorList>
    </citation>
    <scope>NUCLEOTIDE SEQUENCE [LARGE SCALE GENOMIC DNA]</scope>
    <source>
        <strain evidence="3">CGMCC 1.15353</strain>
    </source>
</reference>
<evidence type="ECO:0000256" key="1">
    <source>
        <dbReference type="SAM" id="SignalP"/>
    </source>
</evidence>
<name>A0ABQ1QF48_9BACI</name>
<organism evidence="2 3">
    <name type="scientific">Pontibacillus salipaludis</name>
    <dbReference type="NCBI Taxonomy" id="1697394"/>
    <lineage>
        <taxon>Bacteria</taxon>
        <taxon>Bacillati</taxon>
        <taxon>Bacillota</taxon>
        <taxon>Bacilli</taxon>
        <taxon>Bacillales</taxon>
        <taxon>Bacillaceae</taxon>
        <taxon>Pontibacillus</taxon>
    </lineage>
</organism>
<keyword evidence="1" id="KW-0732">Signal</keyword>
<feature type="chain" id="PRO_5046967101" evidence="1">
    <location>
        <begin position="21"/>
        <end position="43"/>
    </location>
</feature>
<dbReference type="EMBL" id="BMIN01000020">
    <property type="protein sequence ID" value="GGD24194.1"/>
    <property type="molecule type" value="Genomic_DNA"/>
</dbReference>
<gene>
    <name evidence="2" type="ORF">GCM10011389_35020</name>
</gene>
<protein>
    <submittedName>
        <fullName evidence="2">Uncharacterized protein</fullName>
    </submittedName>
</protein>
<dbReference type="RefSeq" id="WP_268235079.1">
    <property type="nucleotide sequence ID" value="NZ_BMIN01000020.1"/>
</dbReference>
<comment type="caution">
    <text evidence="2">The sequence shown here is derived from an EMBL/GenBank/DDBJ whole genome shotgun (WGS) entry which is preliminary data.</text>
</comment>
<keyword evidence="3" id="KW-1185">Reference proteome</keyword>
<evidence type="ECO:0000313" key="3">
    <source>
        <dbReference type="Proteomes" id="UP000642571"/>
    </source>
</evidence>
<feature type="signal peptide" evidence="1">
    <location>
        <begin position="1"/>
        <end position="20"/>
    </location>
</feature>
<accession>A0ABQ1QF48</accession>
<evidence type="ECO:0000313" key="2">
    <source>
        <dbReference type="EMBL" id="GGD24194.1"/>
    </source>
</evidence>